<reference evidence="2 3" key="1">
    <citation type="submission" date="2022-04" db="EMBL/GenBank/DDBJ databases">
        <title>Chromosome-level reference genomes for two strains of Caenorhabditis briggsae: an improved platform for comparative genomics.</title>
        <authorList>
            <person name="Stevens L."/>
            <person name="Andersen E."/>
        </authorList>
    </citation>
    <scope>NUCLEOTIDE SEQUENCE [LARGE SCALE GENOMIC DNA]</scope>
    <source>
        <strain evidence="2">VX34</strain>
        <tissue evidence="2">Whole-organism</tissue>
    </source>
</reference>
<accession>A0AAE9FAW8</accession>
<organism evidence="2 3">
    <name type="scientific">Caenorhabditis briggsae</name>
    <dbReference type="NCBI Taxonomy" id="6238"/>
    <lineage>
        <taxon>Eukaryota</taxon>
        <taxon>Metazoa</taxon>
        <taxon>Ecdysozoa</taxon>
        <taxon>Nematoda</taxon>
        <taxon>Chromadorea</taxon>
        <taxon>Rhabditida</taxon>
        <taxon>Rhabditina</taxon>
        <taxon>Rhabditomorpha</taxon>
        <taxon>Rhabditoidea</taxon>
        <taxon>Rhabditidae</taxon>
        <taxon>Peloderinae</taxon>
        <taxon>Caenorhabditis</taxon>
    </lineage>
</organism>
<gene>
    <name evidence="2" type="ORF">L5515_008621</name>
</gene>
<feature type="signal peptide" evidence="1">
    <location>
        <begin position="1"/>
        <end position="26"/>
    </location>
</feature>
<feature type="chain" id="PRO_5041923150" evidence="1">
    <location>
        <begin position="27"/>
        <end position="136"/>
    </location>
</feature>
<dbReference type="AlphaFoldDB" id="A0AAE9FAW8"/>
<protein>
    <submittedName>
        <fullName evidence="2">Uncharacterized protein</fullName>
    </submittedName>
</protein>
<sequence length="136" mass="15752">MTRKAYYPVIICLFFVFFFLPSPTESTVKCFKGFSGDGRPFKQRLCQTEYCIKTSEPTGGATYGCDDFTPFCKSDECVVTSKQSKKTEDKKKRVKKMYQFLLIDLYTLENVMKGSKLRFSSNKDSFLLNFQHVSLF</sequence>
<dbReference type="Proteomes" id="UP000829354">
    <property type="component" value="Chromosome V"/>
</dbReference>
<proteinExistence type="predicted"/>
<dbReference type="EMBL" id="CP092624">
    <property type="protein sequence ID" value="UMM36465.1"/>
    <property type="molecule type" value="Genomic_DNA"/>
</dbReference>
<evidence type="ECO:0000313" key="2">
    <source>
        <dbReference type="EMBL" id="UMM36465.1"/>
    </source>
</evidence>
<evidence type="ECO:0000256" key="1">
    <source>
        <dbReference type="SAM" id="SignalP"/>
    </source>
</evidence>
<keyword evidence="3" id="KW-1185">Reference proteome</keyword>
<name>A0AAE9FAW8_CAEBR</name>
<keyword evidence="1" id="KW-0732">Signal</keyword>
<evidence type="ECO:0000313" key="3">
    <source>
        <dbReference type="Proteomes" id="UP000829354"/>
    </source>
</evidence>